<comment type="caution">
    <text evidence="1">The sequence shown here is derived from an EMBL/GenBank/DDBJ whole genome shotgun (WGS) entry which is preliminary data.</text>
</comment>
<evidence type="ECO:0000313" key="1">
    <source>
        <dbReference type="EMBL" id="MFD2680425.1"/>
    </source>
</evidence>
<dbReference type="EMBL" id="JBHUMF010000015">
    <property type="protein sequence ID" value="MFD2680425.1"/>
    <property type="molecule type" value="Genomic_DNA"/>
</dbReference>
<dbReference type="Proteomes" id="UP001597506">
    <property type="component" value="Unassembled WGS sequence"/>
</dbReference>
<reference evidence="2" key="1">
    <citation type="journal article" date="2019" name="Int. J. Syst. Evol. Microbiol.">
        <title>The Global Catalogue of Microorganisms (GCM) 10K type strain sequencing project: providing services to taxonomists for standard genome sequencing and annotation.</title>
        <authorList>
            <consortium name="The Broad Institute Genomics Platform"/>
            <consortium name="The Broad Institute Genome Sequencing Center for Infectious Disease"/>
            <person name="Wu L."/>
            <person name="Ma J."/>
        </authorList>
    </citation>
    <scope>NUCLEOTIDE SEQUENCE [LARGE SCALE GENOMIC DNA]</scope>
    <source>
        <strain evidence="2">KCTC 3913</strain>
    </source>
</reference>
<accession>A0ABW5RQ74</accession>
<dbReference type="SUPFAM" id="SSF54518">
    <property type="entry name" value="Tubby C-terminal domain-like"/>
    <property type="match status" value="1"/>
</dbReference>
<name>A0ABW5RQ74_9BACI</name>
<evidence type="ECO:0000313" key="2">
    <source>
        <dbReference type="Proteomes" id="UP001597506"/>
    </source>
</evidence>
<protein>
    <submittedName>
        <fullName evidence="1">Uncharacterized protein</fullName>
    </submittedName>
</protein>
<sequence>MLKAFKELNEFYIQQSVGFSNTYTYYSNQKKVLAMAKVNKNVSKTIMNRIFQMIGLHSFSSHHYYLCDDKETLVYKLERETGFSKKFQLKALDGNVLFTYDDKMNMSHPQVIIEDSVGGKIASLKGDMFGDRVDIIDIDDKVQMTITKKGFPSSMKELFTTGGGYTVSINRHVSDEWKIAFIAFATIYDLLFFSKK</sequence>
<dbReference type="InterPro" id="IPR025659">
    <property type="entry name" value="Tubby-like_C"/>
</dbReference>
<organism evidence="1 2">
    <name type="scientific">Bacillus seohaeanensis</name>
    <dbReference type="NCBI Taxonomy" id="284580"/>
    <lineage>
        <taxon>Bacteria</taxon>
        <taxon>Bacillati</taxon>
        <taxon>Bacillota</taxon>
        <taxon>Bacilli</taxon>
        <taxon>Bacillales</taxon>
        <taxon>Bacillaceae</taxon>
        <taxon>Bacillus</taxon>
    </lineage>
</organism>
<proteinExistence type="predicted"/>
<gene>
    <name evidence="1" type="ORF">ACFSUL_06620</name>
</gene>
<keyword evidence="2" id="KW-1185">Reference proteome</keyword>